<feature type="coiled-coil region" evidence="1">
    <location>
        <begin position="228"/>
        <end position="277"/>
    </location>
</feature>
<dbReference type="AlphaFoldDB" id="A0A9P7RJQ3"/>
<dbReference type="EMBL" id="JAESDN010000001">
    <property type="protein sequence ID" value="KAG7057620.1"/>
    <property type="molecule type" value="Genomic_DNA"/>
</dbReference>
<sequence length="315" mass="35185">MDKDTNQVHRERQGENSRLGNTGSSQINEHIPAAPQASMGNTPSTGSVPIQHARQVLNNNLDALEARNSRPGDHLIYEHQVVNLNSYAPRRWMMPPEERRWRPVSRELTGMTRKAQALRAHREERMLKEKEEAEAAAAAAAAQAVSHTQVDNVDDPILVPDRSSDVSAAQGDDGQQAVGHNNKKRKRDGLFEDSQERRERPAAVNVESSGRELDEELDVGLLRILNPVLKAEKEKKQAIADKLEASERKCDDLQKENTELTQNQAKQARRIAELEQSQAKQARTIAKQAQRIAEQAGDIADPTEENATLKASQRF</sequence>
<feature type="region of interest" description="Disordered" evidence="2">
    <location>
        <begin position="1"/>
        <end position="29"/>
    </location>
</feature>
<proteinExistence type="predicted"/>
<protein>
    <submittedName>
        <fullName evidence="3">Uncharacterized protein</fullName>
    </submittedName>
</protein>
<feature type="region of interest" description="Disordered" evidence="2">
    <location>
        <begin position="293"/>
        <end position="315"/>
    </location>
</feature>
<feature type="compositionally biased region" description="Basic and acidic residues" evidence="2">
    <location>
        <begin position="188"/>
        <end position="201"/>
    </location>
</feature>
<evidence type="ECO:0000313" key="3">
    <source>
        <dbReference type="EMBL" id="KAG7057620.1"/>
    </source>
</evidence>
<reference evidence="3" key="1">
    <citation type="submission" date="2021-05" db="EMBL/GenBank/DDBJ databases">
        <title>Comparative genomics of three Colletotrichum scovillei strains and genetic complementation revealed genes involved fungal growth and virulence on chili pepper.</title>
        <authorList>
            <person name="Hsieh D.-K."/>
            <person name="Chuang S.-C."/>
            <person name="Chen C.-Y."/>
            <person name="Chao Y.-T."/>
            <person name="Lu M.-Y.J."/>
            <person name="Lee M.-H."/>
            <person name="Shih M.-C."/>
        </authorList>
    </citation>
    <scope>NUCLEOTIDE SEQUENCE</scope>
    <source>
        <strain evidence="3">Coll-153</strain>
    </source>
</reference>
<keyword evidence="1" id="KW-0175">Coiled coil</keyword>
<evidence type="ECO:0000313" key="4">
    <source>
        <dbReference type="Proteomes" id="UP000699042"/>
    </source>
</evidence>
<feature type="compositionally biased region" description="Polar residues" evidence="2">
    <location>
        <begin position="16"/>
        <end position="28"/>
    </location>
</feature>
<keyword evidence="4" id="KW-1185">Reference proteome</keyword>
<dbReference type="Proteomes" id="UP000699042">
    <property type="component" value="Unassembled WGS sequence"/>
</dbReference>
<organism evidence="3 4">
    <name type="scientific">Colletotrichum scovillei</name>
    <dbReference type="NCBI Taxonomy" id="1209932"/>
    <lineage>
        <taxon>Eukaryota</taxon>
        <taxon>Fungi</taxon>
        <taxon>Dikarya</taxon>
        <taxon>Ascomycota</taxon>
        <taxon>Pezizomycotina</taxon>
        <taxon>Sordariomycetes</taxon>
        <taxon>Hypocreomycetidae</taxon>
        <taxon>Glomerellales</taxon>
        <taxon>Glomerellaceae</taxon>
        <taxon>Colletotrichum</taxon>
        <taxon>Colletotrichum acutatum species complex</taxon>
    </lineage>
</organism>
<feature type="compositionally biased region" description="Basic and acidic residues" evidence="2">
    <location>
        <begin position="1"/>
        <end position="15"/>
    </location>
</feature>
<accession>A0A9P7RJQ3</accession>
<name>A0A9P7RJQ3_9PEZI</name>
<feature type="compositionally biased region" description="Polar residues" evidence="2">
    <location>
        <begin position="305"/>
        <end position="315"/>
    </location>
</feature>
<dbReference type="OrthoDB" id="10514734at2759"/>
<comment type="caution">
    <text evidence="3">The sequence shown here is derived from an EMBL/GenBank/DDBJ whole genome shotgun (WGS) entry which is preliminary data.</text>
</comment>
<gene>
    <name evidence="3" type="ORF">JMJ77_005003</name>
</gene>
<feature type="region of interest" description="Disordered" evidence="2">
    <location>
        <begin position="138"/>
        <end position="211"/>
    </location>
</feature>
<evidence type="ECO:0000256" key="2">
    <source>
        <dbReference type="SAM" id="MobiDB-lite"/>
    </source>
</evidence>
<evidence type="ECO:0000256" key="1">
    <source>
        <dbReference type="SAM" id="Coils"/>
    </source>
</evidence>